<keyword evidence="1" id="KW-0472">Membrane</keyword>
<accession>A0A1X0P855</accession>
<sequence length="134" mass="14309">MEAFAVRYDAPARREHSTLDTALHWVAAGLTWVGQTLHLNSAKEHTVKITHQVRETAASVGESVGSGVKAGVDAARKQISSDKKSSAPKKSGEKCEYCKGVGLAVLVGVVAAVSVTGYMVYVKRIKSKKDKKQA</sequence>
<organism evidence="2 3">
    <name type="scientific">Trypanosoma theileri</name>
    <dbReference type="NCBI Taxonomy" id="67003"/>
    <lineage>
        <taxon>Eukaryota</taxon>
        <taxon>Discoba</taxon>
        <taxon>Euglenozoa</taxon>
        <taxon>Kinetoplastea</taxon>
        <taxon>Metakinetoplastina</taxon>
        <taxon>Trypanosomatida</taxon>
        <taxon>Trypanosomatidae</taxon>
        <taxon>Trypanosoma</taxon>
    </lineage>
</organism>
<proteinExistence type="predicted"/>
<reference evidence="2 3" key="1">
    <citation type="submission" date="2017-03" db="EMBL/GenBank/DDBJ databases">
        <title>An alternative strategy for trypanosome survival in the mammalian bloodstream revealed through genome and transcriptome analysis of the ubiquitous bovine parasite Trypanosoma (Megatrypanum) theileri.</title>
        <authorList>
            <person name="Kelly S."/>
            <person name="Ivens A."/>
            <person name="Mott A."/>
            <person name="O'Neill E."/>
            <person name="Emms D."/>
            <person name="Macleod O."/>
            <person name="Voorheis P."/>
            <person name="Matthews J."/>
            <person name="Matthews K."/>
            <person name="Carrington M."/>
        </authorList>
    </citation>
    <scope>NUCLEOTIDE SEQUENCE [LARGE SCALE GENOMIC DNA]</scope>
    <source>
        <strain evidence="2">Edinburgh</strain>
    </source>
</reference>
<evidence type="ECO:0000256" key="1">
    <source>
        <dbReference type="SAM" id="Phobius"/>
    </source>
</evidence>
<gene>
    <name evidence="2" type="ORF">TM35_000024300</name>
</gene>
<dbReference type="GeneID" id="39981528"/>
<evidence type="ECO:0000313" key="3">
    <source>
        <dbReference type="Proteomes" id="UP000192257"/>
    </source>
</evidence>
<dbReference type="OrthoDB" id="10630240at2759"/>
<dbReference type="RefSeq" id="XP_028887170.1">
    <property type="nucleotide sequence ID" value="XM_029021748.1"/>
</dbReference>
<keyword evidence="1" id="KW-0812">Transmembrane</keyword>
<comment type="caution">
    <text evidence="2">The sequence shown here is derived from an EMBL/GenBank/DDBJ whole genome shotgun (WGS) entry which is preliminary data.</text>
</comment>
<keyword evidence="1" id="KW-1133">Transmembrane helix</keyword>
<dbReference type="AlphaFoldDB" id="A0A1X0P855"/>
<feature type="transmembrane region" description="Helical" evidence="1">
    <location>
        <begin position="100"/>
        <end position="122"/>
    </location>
</feature>
<evidence type="ECO:0000313" key="2">
    <source>
        <dbReference type="EMBL" id="ORC93104.1"/>
    </source>
</evidence>
<keyword evidence="3" id="KW-1185">Reference proteome</keyword>
<dbReference type="EMBL" id="NBCO01000002">
    <property type="protein sequence ID" value="ORC93104.1"/>
    <property type="molecule type" value="Genomic_DNA"/>
</dbReference>
<dbReference type="Proteomes" id="UP000192257">
    <property type="component" value="Unassembled WGS sequence"/>
</dbReference>
<dbReference type="VEuPathDB" id="TriTrypDB:TM35_000024300"/>
<name>A0A1X0P855_9TRYP</name>
<protein>
    <submittedName>
        <fullName evidence="2">Uncharacterized protein</fullName>
    </submittedName>
</protein>